<dbReference type="Proteomes" id="UP000308600">
    <property type="component" value="Unassembled WGS sequence"/>
</dbReference>
<sequence>MFKITLSKLVKLFKTTPFKPALVVIDMQHDFVHGSLAVADAPAIIEPINKLLELPFVIKIGSKDFHPPDHISFASKHNKDLFSKITIYPPEDVKQEKGLEQVLWPDHCVQGTLGVEFVEGLNDEAFHAVVQKGLHPGIESYSAFRDPWHIETTELPGLLKDRGITHVYLVGVAGDYCVKSTAVDAVEFGFKTHVIRDAVRSVGKTGEEWKEMKKKKIQIVTSAQVTKRLSQVKPVRRSWRLFRFGPCGSQMQAIQ</sequence>
<accession>A0ACD3B9F9</accession>
<organism evidence="1 2">
    <name type="scientific">Pluteus cervinus</name>
    <dbReference type="NCBI Taxonomy" id="181527"/>
    <lineage>
        <taxon>Eukaryota</taxon>
        <taxon>Fungi</taxon>
        <taxon>Dikarya</taxon>
        <taxon>Basidiomycota</taxon>
        <taxon>Agaricomycotina</taxon>
        <taxon>Agaricomycetes</taxon>
        <taxon>Agaricomycetidae</taxon>
        <taxon>Agaricales</taxon>
        <taxon>Pluteineae</taxon>
        <taxon>Pluteaceae</taxon>
        <taxon>Pluteus</taxon>
    </lineage>
</organism>
<reference evidence="1 2" key="1">
    <citation type="journal article" date="2019" name="Nat. Ecol. Evol.">
        <title>Megaphylogeny resolves global patterns of mushroom evolution.</title>
        <authorList>
            <person name="Varga T."/>
            <person name="Krizsan K."/>
            <person name="Foldi C."/>
            <person name="Dima B."/>
            <person name="Sanchez-Garcia M."/>
            <person name="Sanchez-Ramirez S."/>
            <person name="Szollosi G.J."/>
            <person name="Szarkandi J.G."/>
            <person name="Papp V."/>
            <person name="Albert L."/>
            <person name="Andreopoulos W."/>
            <person name="Angelini C."/>
            <person name="Antonin V."/>
            <person name="Barry K.W."/>
            <person name="Bougher N.L."/>
            <person name="Buchanan P."/>
            <person name="Buyck B."/>
            <person name="Bense V."/>
            <person name="Catcheside P."/>
            <person name="Chovatia M."/>
            <person name="Cooper J."/>
            <person name="Damon W."/>
            <person name="Desjardin D."/>
            <person name="Finy P."/>
            <person name="Geml J."/>
            <person name="Haridas S."/>
            <person name="Hughes K."/>
            <person name="Justo A."/>
            <person name="Karasinski D."/>
            <person name="Kautmanova I."/>
            <person name="Kiss B."/>
            <person name="Kocsube S."/>
            <person name="Kotiranta H."/>
            <person name="LaButti K.M."/>
            <person name="Lechner B.E."/>
            <person name="Liimatainen K."/>
            <person name="Lipzen A."/>
            <person name="Lukacs Z."/>
            <person name="Mihaltcheva S."/>
            <person name="Morgado L.N."/>
            <person name="Niskanen T."/>
            <person name="Noordeloos M.E."/>
            <person name="Ohm R.A."/>
            <person name="Ortiz-Santana B."/>
            <person name="Ovrebo C."/>
            <person name="Racz N."/>
            <person name="Riley R."/>
            <person name="Savchenko A."/>
            <person name="Shiryaev A."/>
            <person name="Soop K."/>
            <person name="Spirin V."/>
            <person name="Szebenyi C."/>
            <person name="Tomsovsky M."/>
            <person name="Tulloss R.E."/>
            <person name="Uehling J."/>
            <person name="Grigoriev I.V."/>
            <person name="Vagvolgyi C."/>
            <person name="Papp T."/>
            <person name="Martin F.M."/>
            <person name="Miettinen O."/>
            <person name="Hibbett D.S."/>
            <person name="Nagy L.G."/>
        </authorList>
    </citation>
    <scope>NUCLEOTIDE SEQUENCE [LARGE SCALE GENOMIC DNA]</scope>
    <source>
        <strain evidence="1 2">NL-1719</strain>
    </source>
</reference>
<dbReference type="EMBL" id="ML208267">
    <property type="protein sequence ID" value="TFK74649.1"/>
    <property type="molecule type" value="Genomic_DNA"/>
</dbReference>
<gene>
    <name evidence="1" type="ORF">BDN72DRAFT_788941</name>
</gene>
<evidence type="ECO:0000313" key="2">
    <source>
        <dbReference type="Proteomes" id="UP000308600"/>
    </source>
</evidence>
<keyword evidence="1" id="KW-0378">Hydrolase</keyword>
<keyword evidence="2" id="KW-1185">Reference proteome</keyword>
<name>A0ACD3B9F9_9AGAR</name>
<proteinExistence type="predicted"/>
<protein>
    <submittedName>
        <fullName evidence="1">Isochorismatase hydrolase</fullName>
    </submittedName>
</protein>
<evidence type="ECO:0000313" key="1">
    <source>
        <dbReference type="EMBL" id="TFK74649.1"/>
    </source>
</evidence>